<protein>
    <submittedName>
        <fullName evidence="2">Uncharacterized protein</fullName>
    </submittedName>
</protein>
<sequence length="220" mass="22866">LVQVIPFITSSSSGLSLDSSSDISSGSSSDSLSDSSSAHSSGCDASGIYALESAPLSTLYPPTTSESSLDSSFRRSLDSSLPSVGPSCKRCRSPTTLASGEEDIEIGTVDVETIADLGASDGVRAPTEDGLGMGVKVATNDIREDGEEFEVEANAGGMIEIVVDPLVTGGIYKSTRGDAPDLEGTLYDISHYMSEIPLDRIIEFETAQRQLEAIELVASG</sequence>
<comment type="caution">
    <text evidence="2">The sequence shown here is derived from an EMBL/GenBank/DDBJ whole genome shotgun (WGS) entry which is preliminary data.</text>
</comment>
<accession>A0A699L472</accession>
<evidence type="ECO:0000256" key="1">
    <source>
        <dbReference type="SAM" id="MobiDB-lite"/>
    </source>
</evidence>
<gene>
    <name evidence="2" type="ORF">Tci_688324</name>
</gene>
<dbReference type="EMBL" id="BKCJ010565793">
    <property type="protein sequence ID" value="GFB16353.1"/>
    <property type="molecule type" value="Genomic_DNA"/>
</dbReference>
<dbReference type="AlphaFoldDB" id="A0A699L472"/>
<evidence type="ECO:0000313" key="2">
    <source>
        <dbReference type="EMBL" id="GFB16353.1"/>
    </source>
</evidence>
<feature type="non-terminal residue" evidence="2">
    <location>
        <position position="1"/>
    </location>
</feature>
<feature type="compositionally biased region" description="Low complexity" evidence="1">
    <location>
        <begin position="61"/>
        <end position="71"/>
    </location>
</feature>
<feature type="region of interest" description="Disordered" evidence="1">
    <location>
        <begin position="11"/>
        <end position="42"/>
    </location>
</feature>
<organism evidence="2">
    <name type="scientific">Tanacetum cinerariifolium</name>
    <name type="common">Dalmatian daisy</name>
    <name type="synonym">Chrysanthemum cinerariifolium</name>
    <dbReference type="NCBI Taxonomy" id="118510"/>
    <lineage>
        <taxon>Eukaryota</taxon>
        <taxon>Viridiplantae</taxon>
        <taxon>Streptophyta</taxon>
        <taxon>Embryophyta</taxon>
        <taxon>Tracheophyta</taxon>
        <taxon>Spermatophyta</taxon>
        <taxon>Magnoliopsida</taxon>
        <taxon>eudicotyledons</taxon>
        <taxon>Gunneridae</taxon>
        <taxon>Pentapetalae</taxon>
        <taxon>asterids</taxon>
        <taxon>campanulids</taxon>
        <taxon>Asterales</taxon>
        <taxon>Asteraceae</taxon>
        <taxon>Asteroideae</taxon>
        <taxon>Anthemideae</taxon>
        <taxon>Anthemidinae</taxon>
        <taxon>Tanacetum</taxon>
    </lineage>
</organism>
<reference evidence="2" key="1">
    <citation type="journal article" date="2019" name="Sci. Rep.">
        <title>Draft genome of Tanacetum cinerariifolium, the natural source of mosquito coil.</title>
        <authorList>
            <person name="Yamashiro T."/>
            <person name="Shiraishi A."/>
            <person name="Satake H."/>
            <person name="Nakayama K."/>
        </authorList>
    </citation>
    <scope>NUCLEOTIDE SEQUENCE</scope>
</reference>
<name>A0A699L472_TANCI</name>
<proteinExistence type="predicted"/>
<feature type="region of interest" description="Disordered" evidence="1">
    <location>
        <begin position="59"/>
        <end position="96"/>
    </location>
</feature>